<evidence type="ECO:0000313" key="4">
    <source>
        <dbReference type="EMBL" id="MBV4484612.1"/>
    </source>
</evidence>
<proteinExistence type="predicted"/>
<name>A0A923F0J7_9PSED</name>
<reference evidence="3" key="2">
    <citation type="submission" date="2020-07" db="EMBL/GenBank/DDBJ databases">
        <authorList>
            <person name="Lood C."/>
            <person name="Girard L."/>
        </authorList>
    </citation>
    <scope>NUCLEOTIDE SEQUENCE</scope>
    <source>
        <strain evidence="3">SWRI153</strain>
    </source>
</reference>
<feature type="domain" description="Alpha/beta hydrolase fold-3" evidence="2">
    <location>
        <begin position="78"/>
        <end position="288"/>
    </location>
</feature>
<accession>A0A923F0J7</accession>
<dbReference type="InterPro" id="IPR050300">
    <property type="entry name" value="GDXG_lipolytic_enzyme"/>
</dbReference>
<evidence type="ECO:0000313" key="3">
    <source>
        <dbReference type="EMBL" id="MBC3340231.1"/>
    </source>
</evidence>
<comment type="caution">
    <text evidence="3">The sequence shown here is derived from an EMBL/GenBank/DDBJ whole genome shotgun (WGS) entry which is preliminary data.</text>
</comment>
<organism evidence="3">
    <name type="scientific">Pseudomonas khorasanensis</name>
    <dbReference type="NCBI Taxonomy" id="2745508"/>
    <lineage>
        <taxon>Bacteria</taxon>
        <taxon>Pseudomonadati</taxon>
        <taxon>Pseudomonadota</taxon>
        <taxon>Gammaproteobacteria</taxon>
        <taxon>Pseudomonadales</taxon>
        <taxon>Pseudomonadaceae</taxon>
        <taxon>Pseudomonas</taxon>
    </lineage>
</organism>
<dbReference type="RefSeq" id="WP_186528259.1">
    <property type="nucleotide sequence ID" value="NZ_JABWQP020000001.1"/>
</dbReference>
<reference evidence="3 5" key="1">
    <citation type="journal article" date="2020" name="Microorganisms">
        <title>Reliable Identification of Environmental Pseudomonas Isolates Using the rpoD Gene.</title>
        <authorList>
            <consortium name="The Broad Institute Genome Sequencing Platform"/>
            <person name="Girard L."/>
            <person name="Lood C."/>
            <person name="Rokni-Zadeh H."/>
            <person name="van Noort V."/>
            <person name="Lavigne R."/>
            <person name="De Mot R."/>
        </authorList>
    </citation>
    <scope>NUCLEOTIDE SEQUENCE</scope>
    <source>
        <strain evidence="3 5">SWRI153</strain>
    </source>
</reference>
<dbReference type="EMBL" id="JABWQP010000001">
    <property type="protein sequence ID" value="MBC3340231.1"/>
    <property type="molecule type" value="Genomic_DNA"/>
</dbReference>
<dbReference type="Proteomes" id="UP000648816">
    <property type="component" value="Unassembled WGS sequence"/>
</dbReference>
<reference evidence="4" key="3">
    <citation type="submission" date="2021-06" db="EMBL/GenBank/DDBJ databases">
        <title>Updating the genus Pseudomonas: Description of 43 new species and partition of the Pseudomonas putida group.</title>
        <authorList>
            <person name="Girard L."/>
            <person name="Lood C."/>
            <person name="Vandamme P."/>
            <person name="Rokni-Zadeh H."/>
            <person name="Van Noort V."/>
            <person name="Hofte M."/>
            <person name="Lavigne R."/>
            <person name="De Mot R."/>
        </authorList>
    </citation>
    <scope>NUCLEOTIDE SEQUENCE</scope>
    <source>
        <strain evidence="4">SWRI153</strain>
    </source>
</reference>
<dbReference type="Gene3D" id="3.40.50.1820">
    <property type="entry name" value="alpha/beta hydrolase"/>
    <property type="match status" value="1"/>
</dbReference>
<evidence type="ECO:0000256" key="1">
    <source>
        <dbReference type="ARBA" id="ARBA00022801"/>
    </source>
</evidence>
<dbReference type="InterPro" id="IPR029058">
    <property type="entry name" value="AB_hydrolase_fold"/>
</dbReference>
<dbReference type="InterPro" id="IPR013094">
    <property type="entry name" value="AB_hydrolase_3"/>
</dbReference>
<evidence type="ECO:0000313" key="5">
    <source>
        <dbReference type="Proteomes" id="UP000648816"/>
    </source>
</evidence>
<dbReference type="PANTHER" id="PTHR48081:SF8">
    <property type="entry name" value="ALPHA_BETA HYDROLASE FOLD-3 DOMAIN-CONTAINING PROTEIN-RELATED"/>
    <property type="match status" value="1"/>
</dbReference>
<protein>
    <submittedName>
        <fullName evidence="3">Alpha/beta hydrolase</fullName>
    </submittedName>
</protein>
<evidence type="ECO:0000259" key="2">
    <source>
        <dbReference type="Pfam" id="PF07859"/>
    </source>
</evidence>
<keyword evidence="1 3" id="KW-0378">Hydrolase</keyword>
<dbReference type="AlphaFoldDB" id="A0A923F0J7"/>
<dbReference type="GO" id="GO:0016787">
    <property type="term" value="F:hydrolase activity"/>
    <property type="evidence" value="ECO:0007669"/>
    <property type="project" value="UniProtKB-KW"/>
</dbReference>
<dbReference type="Pfam" id="PF07859">
    <property type="entry name" value="Abhydrolase_3"/>
    <property type="match status" value="1"/>
</dbReference>
<sequence>MKPHELLDPAFHSFLTCDAEAWSLLTLPGIRKRVHAGFKSAEQARCQSAWAKSHDGEDLRLCLYQPEVAKQGKTCPVILYIHGGGFVLGRPEMADEYLAGLAEELGTIIVAVDYRLAPEHPFPVPLEDCYAALGWIFANQQALDINIGKLVVMGHSAGGGLAAALAIVARDRGEYPIARQVLIYPMLDYRSGSAHSPHENSTTGVIGWSPQANQFCWQSLRGTYALDDERIGWFSPALQTDLSDLPPTFLSVGALDLFLEEDIAFATRLSRSGVAVEFHVYPGAPHMFDQHPGSITDQCAMDIVRSLRRSIGSALTDCCPKDAPQSRESRQIRFLYNARLDSCS</sequence>
<dbReference type="PANTHER" id="PTHR48081">
    <property type="entry name" value="AB HYDROLASE SUPERFAMILY PROTEIN C4A8.06C"/>
    <property type="match status" value="1"/>
</dbReference>
<dbReference type="SUPFAM" id="SSF53474">
    <property type="entry name" value="alpha/beta-Hydrolases"/>
    <property type="match status" value="1"/>
</dbReference>
<gene>
    <name evidence="4" type="ORF">HU727_003315</name>
    <name evidence="3" type="ORF">HU727_01125</name>
</gene>
<keyword evidence="5" id="KW-1185">Reference proteome</keyword>
<dbReference type="EMBL" id="JABWQP020000001">
    <property type="protein sequence ID" value="MBV4484612.1"/>
    <property type="molecule type" value="Genomic_DNA"/>
</dbReference>